<dbReference type="RefSeq" id="WP_268007920.1">
    <property type="nucleotide sequence ID" value="NZ_BSUT01000001.1"/>
</dbReference>
<gene>
    <name evidence="5" type="ORF">NZD89_11925</name>
</gene>
<evidence type="ECO:0000256" key="3">
    <source>
        <dbReference type="ARBA" id="ARBA00023125"/>
    </source>
</evidence>
<dbReference type="Gene3D" id="1.10.287.1120">
    <property type="entry name" value="Bipartite methylase S protein"/>
    <property type="match status" value="1"/>
</dbReference>
<feature type="domain" description="Type I restriction modification DNA specificity" evidence="4">
    <location>
        <begin position="12"/>
        <end position="182"/>
    </location>
</feature>
<name>A0ABY6ZNK1_9BACL</name>
<evidence type="ECO:0000313" key="6">
    <source>
        <dbReference type="Proteomes" id="UP001164761"/>
    </source>
</evidence>
<keyword evidence="2" id="KW-0680">Restriction system</keyword>
<keyword evidence="3" id="KW-0238">DNA-binding</keyword>
<dbReference type="CDD" id="cd17246">
    <property type="entry name" value="RMtype1_S_SonII-TRD2-CR2_like"/>
    <property type="match status" value="1"/>
</dbReference>
<feature type="domain" description="Type I restriction modification DNA specificity" evidence="4">
    <location>
        <begin position="223"/>
        <end position="386"/>
    </location>
</feature>
<organism evidence="5 6">
    <name type="scientific">Alicyclobacillus fastidiosus</name>
    <dbReference type="NCBI Taxonomy" id="392011"/>
    <lineage>
        <taxon>Bacteria</taxon>
        <taxon>Bacillati</taxon>
        <taxon>Bacillota</taxon>
        <taxon>Bacilli</taxon>
        <taxon>Bacillales</taxon>
        <taxon>Alicyclobacillaceae</taxon>
        <taxon>Alicyclobacillus</taxon>
    </lineage>
</organism>
<sequence length="428" mass="47788">MSFDIETADYIKLDEVTNVYDSLHQTPTYSETGIPMIRVTDIKDGMLDLSQTLKVEVDVYKEFTKKYRPQMGDIVVSRVGSYGKFSFVNTNSPFCLGQNTAIINPTNIDNRYLYYCLISNVVKNQIEQNVVGSTQKTLSLKSIKALEIPNKKLDVQKKIASILSSLDDKIEVNTRMNKVLEQIAQIIFKQWFVDFEFPNENGQRYKSSGGEMVWCSELDKDIPKGWSNGTVEDLGMVVGGGTPSKDNDEFFTTKGIPWITPRDLSTNKNKYIYRGSTDITELGLKNSSATLMPEGTVLFSSRAPIGYTAIAACPVTTNQGFKSIVPKSNIPTEFVYNFLKENLELIESMASGSTFKEVSGGVLKRVKAIIPNDEILEKFKALVTPLGDKIKHNEREIVALGNLRDTLLSKLMSGEIDVSTVEHELAVM</sequence>
<dbReference type="InterPro" id="IPR052021">
    <property type="entry name" value="Type-I_RS_S_subunit"/>
</dbReference>
<dbReference type="Pfam" id="PF01420">
    <property type="entry name" value="Methylase_S"/>
    <property type="match status" value="2"/>
</dbReference>
<keyword evidence="5" id="KW-0255">Endonuclease</keyword>
<dbReference type="Proteomes" id="UP001164761">
    <property type="component" value="Chromosome"/>
</dbReference>
<evidence type="ECO:0000313" key="5">
    <source>
        <dbReference type="EMBL" id="WAH44017.1"/>
    </source>
</evidence>
<accession>A0ABY6ZNK1</accession>
<dbReference type="PANTHER" id="PTHR30408:SF13">
    <property type="entry name" value="TYPE I RESTRICTION ENZYME HINDI SPECIFICITY SUBUNIT"/>
    <property type="match status" value="1"/>
</dbReference>
<keyword evidence="5" id="KW-0540">Nuclease</keyword>
<comment type="similarity">
    <text evidence="1">Belongs to the type-I restriction system S methylase family.</text>
</comment>
<dbReference type="InterPro" id="IPR044946">
    <property type="entry name" value="Restrct_endonuc_typeI_TRD_sf"/>
</dbReference>
<dbReference type="InterPro" id="IPR000055">
    <property type="entry name" value="Restrct_endonuc_typeI_TRD"/>
</dbReference>
<keyword evidence="5" id="KW-0378">Hydrolase</keyword>
<evidence type="ECO:0000259" key="4">
    <source>
        <dbReference type="Pfam" id="PF01420"/>
    </source>
</evidence>
<proteinExistence type="inferred from homology"/>
<dbReference type="PANTHER" id="PTHR30408">
    <property type="entry name" value="TYPE-1 RESTRICTION ENZYME ECOKI SPECIFICITY PROTEIN"/>
    <property type="match status" value="1"/>
</dbReference>
<dbReference type="GO" id="GO:0016787">
    <property type="term" value="F:hydrolase activity"/>
    <property type="evidence" value="ECO:0007669"/>
    <property type="project" value="UniProtKB-KW"/>
</dbReference>
<dbReference type="EMBL" id="CP104067">
    <property type="protein sequence ID" value="WAH44017.1"/>
    <property type="molecule type" value="Genomic_DNA"/>
</dbReference>
<dbReference type="Gene3D" id="3.90.220.20">
    <property type="entry name" value="DNA methylase specificity domains"/>
    <property type="match status" value="2"/>
</dbReference>
<evidence type="ECO:0000256" key="2">
    <source>
        <dbReference type="ARBA" id="ARBA00022747"/>
    </source>
</evidence>
<protein>
    <submittedName>
        <fullName evidence="5">Restriction endonuclease subunit S</fullName>
        <ecNumber evidence="5">3.1.21.-</ecNumber>
    </submittedName>
</protein>
<dbReference type="CDD" id="cd17273">
    <property type="entry name" value="RMtype1_S_EcoJA69PI-TRD1-CR1_like"/>
    <property type="match status" value="1"/>
</dbReference>
<dbReference type="EC" id="3.1.21.-" evidence="5"/>
<dbReference type="SUPFAM" id="SSF116734">
    <property type="entry name" value="DNA methylase specificity domain"/>
    <property type="match status" value="2"/>
</dbReference>
<reference evidence="5" key="1">
    <citation type="submission" date="2022-08" db="EMBL/GenBank/DDBJ databases">
        <title>Alicyclobacillus fastidiosus DSM 17978, complete genome.</title>
        <authorList>
            <person name="Wang Q."/>
            <person name="Cai R."/>
            <person name="Wang Z."/>
        </authorList>
    </citation>
    <scope>NUCLEOTIDE SEQUENCE</scope>
    <source>
        <strain evidence="5">DSM 17978</strain>
    </source>
</reference>
<dbReference type="GO" id="GO:0004519">
    <property type="term" value="F:endonuclease activity"/>
    <property type="evidence" value="ECO:0007669"/>
    <property type="project" value="UniProtKB-KW"/>
</dbReference>
<keyword evidence="6" id="KW-1185">Reference proteome</keyword>
<evidence type="ECO:0000256" key="1">
    <source>
        <dbReference type="ARBA" id="ARBA00010923"/>
    </source>
</evidence>